<accession>A0A223LHK6</accession>
<evidence type="ECO:0000313" key="1">
    <source>
        <dbReference type="EMBL" id="ASU03460.1"/>
    </source>
</evidence>
<protein>
    <submittedName>
        <fullName evidence="1">Uncharacterized protein</fullName>
    </submittedName>
</protein>
<keyword evidence="2" id="KW-1185">Reference proteome</keyword>
<sequence>MNRCTVNHIVLRPVSVRSITPVCGVRTGTLRFEINSQQESDDKLTFSFDEDVIGVELFTFKNTGMIVIFRKETIACYLCHTDHVTMKPVGKLETFPVLEPYDTPREVYSWLVGNILTDTEKKLWFFHQGSGIRSKLGTMLNFMMINGDIKPFTGPFGDNTLSFKDRFVQISKPDGQTIYQSRVSCLQKTLLKN</sequence>
<dbReference type="Proteomes" id="UP000225553">
    <property type="component" value="Segment"/>
</dbReference>
<reference evidence="2" key="1">
    <citation type="submission" date="2017-07" db="EMBL/GenBank/DDBJ databases">
        <authorList>
            <person name="Putnam M.J."/>
            <person name="Sharma R."/>
            <person name="Kruger J.L."/>
            <person name="Berg J.A."/>
            <person name="Payne A.M."/>
            <person name="Fajardo C.P."/>
            <person name="Breakwell D.P."/>
            <person name="Hope S."/>
            <person name="Grose J.H."/>
        </authorList>
    </citation>
    <scope>NUCLEOTIDE SEQUENCE [LARGE SCALE GENOMIC DNA]</scope>
</reference>
<gene>
    <name evidence="1" type="ORF">RISINGSUN_210</name>
</gene>
<organism evidence="1 2">
    <name type="scientific">Erwinia phage vB_EamM_RisingSun</name>
    <dbReference type="NCBI Taxonomy" id="2026080"/>
    <lineage>
        <taxon>Viruses</taxon>
        <taxon>Duplodnaviria</taxon>
        <taxon>Heunggongvirae</taxon>
        <taxon>Uroviricota</taxon>
        <taxon>Caudoviricetes</taxon>
        <taxon>Chimalliviridae</taxon>
        <taxon>Risingsunvirus</taxon>
        <taxon>Risingsunvirus risingsun</taxon>
    </lineage>
</organism>
<dbReference type="EMBL" id="MF459646">
    <property type="protein sequence ID" value="ASU03460.1"/>
    <property type="molecule type" value="Genomic_DNA"/>
</dbReference>
<name>A0A223LHK6_9CAUD</name>
<proteinExistence type="predicted"/>
<evidence type="ECO:0000313" key="2">
    <source>
        <dbReference type="Proteomes" id="UP000225553"/>
    </source>
</evidence>